<dbReference type="Gene3D" id="3.40.120.10">
    <property type="entry name" value="Alpha-D-Glucose-1,6-Bisphosphate, subunit A, domain 3"/>
    <property type="match status" value="3"/>
</dbReference>
<evidence type="ECO:0000313" key="13">
    <source>
        <dbReference type="EMBL" id="OAP86691.1"/>
    </source>
</evidence>
<evidence type="ECO:0000256" key="3">
    <source>
        <dbReference type="ARBA" id="ARBA00022553"/>
    </source>
</evidence>
<dbReference type="Pfam" id="PF02880">
    <property type="entry name" value="PGM_PMM_III"/>
    <property type="match status" value="1"/>
</dbReference>
<feature type="domain" description="Alpha-D-phosphohexomutase alpha/beta/alpha" evidence="10">
    <location>
        <begin position="50"/>
        <end position="191"/>
    </location>
</feature>
<evidence type="ECO:0000259" key="12">
    <source>
        <dbReference type="Pfam" id="PF02880"/>
    </source>
</evidence>
<evidence type="ECO:0000259" key="11">
    <source>
        <dbReference type="Pfam" id="PF02879"/>
    </source>
</evidence>
<evidence type="ECO:0000256" key="2">
    <source>
        <dbReference type="ARBA" id="ARBA00010231"/>
    </source>
</evidence>
<dbReference type="CDD" id="cd05799">
    <property type="entry name" value="PGM2"/>
    <property type="match status" value="1"/>
</dbReference>
<dbReference type="InterPro" id="IPR005844">
    <property type="entry name" value="A-D-PHexomutase_a/b/a-I"/>
</dbReference>
<comment type="similarity">
    <text evidence="2 7">Belongs to the phosphohexose mutase family.</text>
</comment>
<proteinExistence type="inferred from homology"/>
<dbReference type="STRING" id="1823756.A4H34_06110"/>
<dbReference type="AlphaFoldDB" id="A0A179B6D4"/>
<feature type="domain" description="Alpha-D-phosphohexomutase alpha/beta/alpha" evidence="11">
    <location>
        <begin position="215"/>
        <end position="316"/>
    </location>
</feature>
<dbReference type="InterPro" id="IPR036900">
    <property type="entry name" value="A-D-PHexomutase_C_sf"/>
</dbReference>
<name>A0A179B6D4_9ACTO</name>
<keyword evidence="3" id="KW-0597">Phosphoprotein</keyword>
<dbReference type="Proteomes" id="UP000078368">
    <property type="component" value="Unassembled WGS sequence"/>
</dbReference>
<keyword evidence="4 7" id="KW-0479">Metal-binding</keyword>
<keyword evidence="14" id="KW-1185">Reference proteome</keyword>
<dbReference type="GO" id="GO:0006166">
    <property type="term" value="P:purine ribonucleoside salvage"/>
    <property type="evidence" value="ECO:0007669"/>
    <property type="project" value="TreeGrafter"/>
</dbReference>
<evidence type="ECO:0000256" key="1">
    <source>
        <dbReference type="ARBA" id="ARBA00001946"/>
    </source>
</evidence>
<accession>A0A179B6D4</accession>
<keyword evidence="6" id="KW-0413">Isomerase</keyword>
<gene>
    <name evidence="13" type="ORF">A4H34_06110</name>
</gene>
<dbReference type="PRINTS" id="PR00509">
    <property type="entry name" value="PGMPMM"/>
</dbReference>
<keyword evidence="5 7" id="KW-0460">Magnesium</keyword>
<dbReference type="GO" id="GO:0000287">
    <property type="term" value="F:magnesium ion binding"/>
    <property type="evidence" value="ECO:0007669"/>
    <property type="project" value="InterPro"/>
</dbReference>
<dbReference type="SUPFAM" id="SSF53738">
    <property type="entry name" value="Phosphoglucomutase, first 3 domains"/>
    <property type="match status" value="3"/>
</dbReference>
<feature type="compositionally biased region" description="Low complexity" evidence="8">
    <location>
        <begin position="344"/>
        <end position="357"/>
    </location>
</feature>
<organism evidence="13 14">
    <name type="scientific">Peptidiphaga gingivicola</name>
    <dbReference type="NCBI Taxonomy" id="2741497"/>
    <lineage>
        <taxon>Bacteria</taxon>
        <taxon>Bacillati</taxon>
        <taxon>Actinomycetota</taxon>
        <taxon>Actinomycetes</taxon>
        <taxon>Actinomycetales</taxon>
        <taxon>Actinomycetaceae</taxon>
        <taxon>Peptidiphaga</taxon>
    </lineage>
</organism>
<dbReference type="Gene3D" id="3.30.310.50">
    <property type="entry name" value="Alpha-D-phosphohexomutase, C-terminal domain"/>
    <property type="match status" value="1"/>
</dbReference>
<comment type="caution">
    <text evidence="13">The sequence shown here is derived from an EMBL/GenBank/DDBJ whole genome shotgun (WGS) entry which is preliminary data.</text>
</comment>
<feature type="domain" description="Alpha-D-phosphohexomutase alpha/beta/alpha" evidence="12">
    <location>
        <begin position="325"/>
        <end position="442"/>
    </location>
</feature>
<evidence type="ECO:0000256" key="6">
    <source>
        <dbReference type="ARBA" id="ARBA00023235"/>
    </source>
</evidence>
<dbReference type="Pfam" id="PF00408">
    <property type="entry name" value="PGM_PMM_IV"/>
    <property type="match status" value="1"/>
</dbReference>
<dbReference type="InterPro" id="IPR005843">
    <property type="entry name" value="A-D-PHexomutase_C"/>
</dbReference>
<dbReference type="InterPro" id="IPR016055">
    <property type="entry name" value="A-D-PHexomutase_a/b/a-I/II/III"/>
</dbReference>
<feature type="domain" description="Alpha-D-phosphohexomutase C-terminal" evidence="9">
    <location>
        <begin position="512"/>
        <end position="536"/>
    </location>
</feature>
<dbReference type="PANTHER" id="PTHR45745">
    <property type="entry name" value="PHOSPHOMANNOMUTASE 45A"/>
    <property type="match status" value="1"/>
</dbReference>
<protein>
    <submittedName>
        <fullName evidence="13">Phosphomannomutase</fullName>
    </submittedName>
</protein>
<dbReference type="PROSITE" id="PS00710">
    <property type="entry name" value="PGM_PMM"/>
    <property type="match status" value="1"/>
</dbReference>
<dbReference type="InterPro" id="IPR005846">
    <property type="entry name" value="A-D-PHexomutase_a/b/a-III"/>
</dbReference>
<dbReference type="Pfam" id="PF02878">
    <property type="entry name" value="PGM_PMM_I"/>
    <property type="match status" value="1"/>
</dbReference>
<dbReference type="PANTHER" id="PTHR45745:SF1">
    <property type="entry name" value="PHOSPHOGLUCOMUTASE 2B-RELATED"/>
    <property type="match status" value="1"/>
</dbReference>
<dbReference type="GO" id="GO:0005975">
    <property type="term" value="P:carbohydrate metabolic process"/>
    <property type="evidence" value="ECO:0007669"/>
    <property type="project" value="InterPro"/>
</dbReference>
<dbReference type="EMBL" id="LVZK01000001">
    <property type="protein sequence ID" value="OAP86691.1"/>
    <property type="molecule type" value="Genomic_DNA"/>
</dbReference>
<dbReference type="SUPFAM" id="SSF55957">
    <property type="entry name" value="Phosphoglucomutase, C-terminal domain"/>
    <property type="match status" value="1"/>
</dbReference>
<evidence type="ECO:0000256" key="8">
    <source>
        <dbReference type="SAM" id="MobiDB-lite"/>
    </source>
</evidence>
<dbReference type="InterPro" id="IPR016066">
    <property type="entry name" value="A-D-PHexomutase_CS"/>
</dbReference>
<comment type="cofactor">
    <cofactor evidence="1">
        <name>Mg(2+)</name>
        <dbReference type="ChEBI" id="CHEBI:18420"/>
    </cofactor>
</comment>
<dbReference type="Pfam" id="PF02879">
    <property type="entry name" value="PGM_PMM_II"/>
    <property type="match status" value="1"/>
</dbReference>
<dbReference type="OrthoDB" id="9806956at2"/>
<evidence type="ECO:0000313" key="14">
    <source>
        <dbReference type="Proteomes" id="UP000078368"/>
    </source>
</evidence>
<evidence type="ECO:0000256" key="7">
    <source>
        <dbReference type="RuleBase" id="RU004326"/>
    </source>
</evidence>
<evidence type="ECO:0000256" key="5">
    <source>
        <dbReference type="ARBA" id="ARBA00022842"/>
    </source>
</evidence>
<evidence type="ECO:0000256" key="4">
    <source>
        <dbReference type="ARBA" id="ARBA00022723"/>
    </source>
</evidence>
<feature type="region of interest" description="Disordered" evidence="8">
    <location>
        <begin position="339"/>
        <end position="358"/>
    </location>
</feature>
<sequence length="566" mass="59330">MVNVSAVREWIAADPDEDDRAELAELLSRAEEGEAEAQAELDDRFSSFLQFGTAGLRGPMAAGPFRMNTAVVRKAAAGLSSYLRKKTGGDAFLVVGYDARRNSRKFAEDTAAIATAAGLRAAILPRALPTPILAYAVRALGADAGVMVTASHNPARDNGYKVYLGGTHTDEDGRGVQLVPPADAEIAREIEATGSAADIPLATDYATVGEELVDSYVAECAALVPAGPRDLRIVYTAMHGVGAQIMRRVFATAGFRDVVEVAEQCEPDPDFPTVAFPNPEEAGALDLAIATARRVGADLIVASDPDADRCSAAVPDGDEWRQLSGDEIGSILGEQAAQKLERQAASGPSGAPESPGGVLANSIVSSRLLGRIAAAHGTEHRETLTGFKWIARVHDIAYGYEEAIGFCVNPAAVRDKDGMSAGILLASVAAGLAASGSSLLDELDRLYALHGVFLTAPVTVRVEDLSIIGRTMDKVRREPPASLAGSPVVGSLDLSEGTEDLPPTDAIVWHTQADDRVVIRPSGTEPKVKCYLEVCEPVEGGLDSAKKTAASRLEALKADVSAALKL</sequence>
<dbReference type="RefSeq" id="WP_064231392.1">
    <property type="nucleotide sequence ID" value="NZ_LVZK01000001.1"/>
</dbReference>
<dbReference type="InterPro" id="IPR005841">
    <property type="entry name" value="Alpha-D-phosphohexomutase_SF"/>
</dbReference>
<dbReference type="GO" id="GO:0008973">
    <property type="term" value="F:phosphopentomutase activity"/>
    <property type="evidence" value="ECO:0007669"/>
    <property type="project" value="TreeGrafter"/>
</dbReference>
<evidence type="ECO:0000259" key="9">
    <source>
        <dbReference type="Pfam" id="PF00408"/>
    </source>
</evidence>
<evidence type="ECO:0000259" key="10">
    <source>
        <dbReference type="Pfam" id="PF02878"/>
    </source>
</evidence>
<dbReference type="InterPro" id="IPR005845">
    <property type="entry name" value="A-D-PHexomutase_a/b/a-II"/>
</dbReference>
<reference evidence="13 14" key="1">
    <citation type="submission" date="2016-04" db="EMBL/GenBank/DDBJ databases">
        <title>Peptidophaga gingivicola gen. nov., sp. nov., isolated from human subgingival plaque.</title>
        <authorList>
            <person name="Beall C.J."/>
            <person name="Mokrzan E.M."/>
            <person name="Griffen A.L."/>
            <person name="Leys E.J."/>
        </authorList>
    </citation>
    <scope>NUCLEOTIDE SEQUENCE [LARGE SCALE GENOMIC DNA]</scope>
    <source>
        <strain evidence="13 14">BA112</strain>
    </source>
</reference>